<protein>
    <submittedName>
        <fullName evidence="1">Uncharacterized protein</fullName>
    </submittedName>
</protein>
<proteinExistence type="predicted"/>
<accession>A0A074ZEE8</accession>
<dbReference type="EMBL" id="KL596773">
    <property type="protein sequence ID" value="KER25548.1"/>
    <property type="molecule type" value="Genomic_DNA"/>
</dbReference>
<dbReference type="KEGG" id="ovi:T265_07007"/>
<dbReference type="AlphaFoldDB" id="A0A074ZEE8"/>
<sequence length="191" mass="21344">MRPVQGAELVRPCCTYAEPSSAENSAVFRAQFRVVEMERWPTLELEEGHKRLRNVWCCRCNSLSRIETACNTFRCLATMPPEGSMGTGIPPGCPSPDTRSRYAEVGVEQRTFWLEHLLRDGSVIRARIYLPEGPWFGPDLCLSTSPLGQLGIIPILMPPPGAMVVRHRKSATAERFLNKFLTSATPSDVPR</sequence>
<organism evidence="1 2">
    <name type="scientific">Opisthorchis viverrini</name>
    <name type="common">Southeast Asian liver fluke</name>
    <dbReference type="NCBI Taxonomy" id="6198"/>
    <lineage>
        <taxon>Eukaryota</taxon>
        <taxon>Metazoa</taxon>
        <taxon>Spiralia</taxon>
        <taxon>Lophotrochozoa</taxon>
        <taxon>Platyhelminthes</taxon>
        <taxon>Trematoda</taxon>
        <taxon>Digenea</taxon>
        <taxon>Opisthorchiida</taxon>
        <taxon>Opisthorchiata</taxon>
        <taxon>Opisthorchiidae</taxon>
        <taxon>Opisthorchis</taxon>
    </lineage>
</organism>
<dbReference type="Proteomes" id="UP000054324">
    <property type="component" value="Unassembled WGS sequence"/>
</dbReference>
<dbReference type="GeneID" id="20321186"/>
<reference evidence="1 2" key="1">
    <citation type="submission" date="2013-11" db="EMBL/GenBank/DDBJ databases">
        <title>Opisthorchis viverrini - life in the bile duct.</title>
        <authorList>
            <person name="Young N.D."/>
            <person name="Nagarajan N."/>
            <person name="Lin S.J."/>
            <person name="Korhonen P.K."/>
            <person name="Jex A.R."/>
            <person name="Hall R.S."/>
            <person name="Safavi-Hemami H."/>
            <person name="Kaewkong W."/>
            <person name="Bertrand D."/>
            <person name="Gao S."/>
            <person name="Seet Q."/>
            <person name="Wongkham S."/>
            <person name="Teh B.T."/>
            <person name="Wongkham C."/>
            <person name="Intapan P.M."/>
            <person name="Maleewong W."/>
            <person name="Yang X."/>
            <person name="Hu M."/>
            <person name="Wang Z."/>
            <person name="Hofmann A."/>
            <person name="Sternberg P.W."/>
            <person name="Tan P."/>
            <person name="Wang J."/>
            <person name="Gasser R.B."/>
        </authorList>
    </citation>
    <scope>NUCLEOTIDE SEQUENCE [LARGE SCALE GENOMIC DNA]</scope>
</reference>
<dbReference type="CTD" id="20321186"/>
<dbReference type="RefSeq" id="XP_009170692.1">
    <property type="nucleotide sequence ID" value="XM_009172428.1"/>
</dbReference>
<keyword evidence="2" id="KW-1185">Reference proteome</keyword>
<gene>
    <name evidence="1" type="ORF">T265_07007</name>
</gene>
<evidence type="ECO:0000313" key="1">
    <source>
        <dbReference type="EMBL" id="KER25548.1"/>
    </source>
</evidence>
<name>A0A074ZEE8_OPIVI</name>
<evidence type="ECO:0000313" key="2">
    <source>
        <dbReference type="Proteomes" id="UP000054324"/>
    </source>
</evidence>